<dbReference type="InterPro" id="IPR036852">
    <property type="entry name" value="Peptidase_S8/S53_dom_sf"/>
</dbReference>
<feature type="active site" description="Charge relay system" evidence="2">
    <location>
        <position position="394"/>
    </location>
</feature>
<dbReference type="Gene3D" id="3.40.50.200">
    <property type="entry name" value="Peptidase S8/S53 domain"/>
    <property type="match status" value="1"/>
</dbReference>
<keyword evidence="2" id="KW-0378">Hydrolase</keyword>
<feature type="active site" description="Charge relay system" evidence="2">
    <location>
        <position position="194"/>
    </location>
</feature>
<evidence type="ECO:0000313" key="4">
    <source>
        <dbReference type="EMBL" id="RMB61079.1"/>
    </source>
</evidence>
<feature type="domain" description="Peptidase S8/S53" evidence="3">
    <location>
        <begin position="161"/>
        <end position="430"/>
    </location>
</feature>
<protein>
    <recommendedName>
        <fullName evidence="3">Peptidase S8/S53 domain-containing protein</fullName>
    </recommendedName>
</protein>
<dbReference type="PANTHER" id="PTHR43399">
    <property type="entry name" value="SUBTILISIN-RELATED"/>
    <property type="match status" value="1"/>
</dbReference>
<dbReference type="InterPro" id="IPR000209">
    <property type="entry name" value="Peptidase_S8/S53_dom"/>
</dbReference>
<dbReference type="CDD" id="cd00306">
    <property type="entry name" value="Peptidases_S8_S53"/>
    <property type="match status" value="1"/>
</dbReference>
<keyword evidence="5" id="KW-1185">Reference proteome</keyword>
<evidence type="ECO:0000256" key="2">
    <source>
        <dbReference type="PROSITE-ProRule" id="PRU01240"/>
    </source>
</evidence>
<dbReference type="GO" id="GO:0006508">
    <property type="term" value="P:proteolysis"/>
    <property type="evidence" value="ECO:0007669"/>
    <property type="project" value="UniProtKB-KW"/>
</dbReference>
<dbReference type="EMBL" id="REFV01000004">
    <property type="protein sequence ID" value="RMB61079.1"/>
    <property type="molecule type" value="Genomic_DNA"/>
</dbReference>
<gene>
    <name evidence="4" type="ORF">EAX61_06270</name>
</gene>
<dbReference type="SUPFAM" id="SSF52743">
    <property type="entry name" value="Subtilisin-like"/>
    <property type="match status" value="1"/>
</dbReference>
<dbReference type="RefSeq" id="WP_121916813.1">
    <property type="nucleotide sequence ID" value="NZ_REFV01000004.1"/>
</dbReference>
<name>A0A3M0GIZ9_9FLAO</name>
<dbReference type="AlphaFoldDB" id="A0A3M0GIZ9"/>
<dbReference type="OrthoDB" id="1055762at2"/>
<reference evidence="4 5" key="1">
    <citation type="submission" date="2018-10" db="EMBL/GenBank/DDBJ databases">
        <title>Dokdonia luteus sp. nov., isolated from sea water.</title>
        <authorList>
            <person name="Zhou L.Y."/>
            <person name="Du Z.J."/>
        </authorList>
    </citation>
    <scope>NUCLEOTIDE SEQUENCE [LARGE SCALE GENOMIC DNA]</scope>
    <source>
        <strain evidence="4 5">SH27</strain>
    </source>
</reference>
<dbReference type="PANTHER" id="PTHR43399:SF4">
    <property type="entry name" value="CELL WALL-ASSOCIATED PROTEASE"/>
    <property type="match status" value="1"/>
</dbReference>
<dbReference type="Proteomes" id="UP000281985">
    <property type="component" value="Unassembled WGS sequence"/>
</dbReference>
<dbReference type="GO" id="GO:0004252">
    <property type="term" value="F:serine-type endopeptidase activity"/>
    <property type="evidence" value="ECO:0007669"/>
    <property type="project" value="UniProtKB-UniRule"/>
</dbReference>
<sequence length="541" mass="60284">MRYSLVIALVVSFFAKALLSSLYAQDDRFYIRAVTDDIEIPTSASDSVVSYEGTDTRLQKLFNKHNVKVFRRGFKFAERDKLKRTFFGIATTQEFQSDLLKLTDLFEFGESFTAQSLKIYEPNDYGQTSVTGQGLGANAFLDYYDFIDVPKAWYYTTGSPDIIVGISDAIVDPDDPEFAGKTKQITKSSYSHGHGMSVGATAVANGDNGIGIPGVCYDCSVVTANYGSFKELKPLVTLANAGARVINCSWGSTRYYDTAQEVIYELAAKGVVVVSLPHNKSYNKTKGKMIHYPGGYDKVINVGSIQHRNPDALESVKIEERNGKYYFANVANYLGAHGGFKDNDLTKEMKFYEISINNLDSTVDIMAPGTFIFRYGRYAENKREALYNLSPATSPSAPLVTGTIGLMLSLNPCLSVDEVDSIIKLTSTNIDSIYVNKPYYGKYGAGTLNTGRAVKMVHNMLEFSEYATIQNQDFARWDLTMDAPYKVKLREVRFRESVNLNITAREEIKIEEETVLLPSENGSIFLGIDPKARYDCKNFSQ</sequence>
<keyword evidence="2" id="KW-0720">Serine protease</keyword>
<comment type="caution">
    <text evidence="4">The sequence shown here is derived from an EMBL/GenBank/DDBJ whole genome shotgun (WGS) entry which is preliminary data.</text>
</comment>
<organism evidence="4 5">
    <name type="scientific">Dokdonia sinensis</name>
    <dbReference type="NCBI Taxonomy" id="2479847"/>
    <lineage>
        <taxon>Bacteria</taxon>
        <taxon>Pseudomonadati</taxon>
        <taxon>Bacteroidota</taxon>
        <taxon>Flavobacteriia</taxon>
        <taxon>Flavobacteriales</taxon>
        <taxon>Flavobacteriaceae</taxon>
        <taxon>Dokdonia</taxon>
    </lineage>
</organism>
<dbReference type="Pfam" id="PF00082">
    <property type="entry name" value="Peptidase_S8"/>
    <property type="match status" value="1"/>
</dbReference>
<dbReference type="InterPro" id="IPR051048">
    <property type="entry name" value="Peptidase_S8/S53_subtilisin"/>
</dbReference>
<evidence type="ECO:0000259" key="3">
    <source>
        <dbReference type="Pfam" id="PF00082"/>
    </source>
</evidence>
<keyword evidence="2" id="KW-0645">Protease</keyword>
<proteinExistence type="inferred from homology"/>
<evidence type="ECO:0000313" key="5">
    <source>
        <dbReference type="Proteomes" id="UP000281985"/>
    </source>
</evidence>
<comment type="similarity">
    <text evidence="1 2">Belongs to the peptidase S8 family.</text>
</comment>
<accession>A0A3M0GIZ9</accession>
<feature type="active site" description="Charge relay system" evidence="2">
    <location>
        <position position="168"/>
    </location>
</feature>
<dbReference type="PROSITE" id="PS51892">
    <property type="entry name" value="SUBTILASE"/>
    <property type="match status" value="1"/>
</dbReference>
<evidence type="ECO:0000256" key="1">
    <source>
        <dbReference type="ARBA" id="ARBA00011073"/>
    </source>
</evidence>